<proteinExistence type="predicted"/>
<organism evidence="1 2">
    <name type="scientific">Candidatus Buchananbacteria bacterium RBG_13_39_9</name>
    <dbReference type="NCBI Taxonomy" id="1797531"/>
    <lineage>
        <taxon>Bacteria</taxon>
        <taxon>Candidatus Buchananiibacteriota</taxon>
    </lineage>
</organism>
<comment type="caution">
    <text evidence="1">The sequence shown here is derived from an EMBL/GenBank/DDBJ whole genome shotgun (WGS) entry which is preliminary data.</text>
</comment>
<dbReference type="AlphaFoldDB" id="A0A1G1XN50"/>
<gene>
    <name evidence="1" type="ORF">A2Y67_01240</name>
</gene>
<name>A0A1G1XN50_9BACT</name>
<accession>A0A1G1XN50</accession>
<dbReference type="EMBL" id="MHIA01000030">
    <property type="protein sequence ID" value="OGY41344.1"/>
    <property type="molecule type" value="Genomic_DNA"/>
</dbReference>
<reference evidence="1 2" key="1">
    <citation type="journal article" date="2016" name="Nat. Commun.">
        <title>Thousands of microbial genomes shed light on interconnected biogeochemical processes in an aquifer system.</title>
        <authorList>
            <person name="Anantharaman K."/>
            <person name="Brown C.T."/>
            <person name="Hug L.A."/>
            <person name="Sharon I."/>
            <person name="Castelle C.J."/>
            <person name="Probst A.J."/>
            <person name="Thomas B.C."/>
            <person name="Singh A."/>
            <person name="Wilkins M.J."/>
            <person name="Karaoz U."/>
            <person name="Brodie E.L."/>
            <person name="Williams K.H."/>
            <person name="Hubbard S.S."/>
            <person name="Banfield J.F."/>
        </authorList>
    </citation>
    <scope>NUCLEOTIDE SEQUENCE [LARGE SCALE GENOMIC DNA]</scope>
</reference>
<sequence length="85" mass="9400">MGQDRQRFWVAAAANVALPYWDAFVPPPQEQLPFAVASTSCAEIYLGPRLVAHLHGAPALYRLVRGRRRVENVIVGDDSVFHSIG</sequence>
<protein>
    <submittedName>
        <fullName evidence="1">Uncharacterized protein</fullName>
    </submittedName>
</protein>
<dbReference type="Proteomes" id="UP000176260">
    <property type="component" value="Unassembled WGS sequence"/>
</dbReference>
<evidence type="ECO:0000313" key="1">
    <source>
        <dbReference type="EMBL" id="OGY41344.1"/>
    </source>
</evidence>
<evidence type="ECO:0000313" key="2">
    <source>
        <dbReference type="Proteomes" id="UP000176260"/>
    </source>
</evidence>